<dbReference type="PROSITE" id="PS50968">
    <property type="entry name" value="BIOTINYL_LIPOYL"/>
    <property type="match status" value="1"/>
</dbReference>
<dbReference type="PANTHER" id="PTHR45266:SF3">
    <property type="entry name" value="OXALOACETATE DECARBOXYLASE ALPHA CHAIN"/>
    <property type="match status" value="1"/>
</dbReference>
<feature type="compositionally biased region" description="Low complexity" evidence="2">
    <location>
        <begin position="30"/>
        <end position="45"/>
    </location>
</feature>
<dbReference type="InterPro" id="IPR001882">
    <property type="entry name" value="Biotin_BS"/>
</dbReference>
<dbReference type="SUPFAM" id="SSF51230">
    <property type="entry name" value="Single hybrid motif"/>
    <property type="match status" value="1"/>
</dbReference>
<evidence type="ECO:0000313" key="4">
    <source>
        <dbReference type="EMBL" id="OIQ98363.1"/>
    </source>
</evidence>
<proteinExistence type="predicted"/>
<name>A0A1J5S9C4_9ZZZZ</name>
<dbReference type="CDD" id="cd06850">
    <property type="entry name" value="biotinyl_domain"/>
    <property type="match status" value="1"/>
</dbReference>
<organism evidence="4">
    <name type="scientific">mine drainage metagenome</name>
    <dbReference type="NCBI Taxonomy" id="410659"/>
    <lineage>
        <taxon>unclassified sequences</taxon>
        <taxon>metagenomes</taxon>
        <taxon>ecological metagenomes</taxon>
    </lineage>
</organism>
<dbReference type="AlphaFoldDB" id="A0A1J5S9C4"/>
<dbReference type="InterPro" id="IPR000089">
    <property type="entry name" value="Biotin_lipoyl"/>
</dbReference>
<dbReference type="GO" id="GO:0034029">
    <property type="term" value="F:2-oxoglutarate carboxylase activity"/>
    <property type="evidence" value="ECO:0007669"/>
    <property type="project" value="UniProtKB-EC"/>
</dbReference>
<dbReference type="PROSITE" id="PS00188">
    <property type="entry name" value="BIOTIN"/>
    <property type="match status" value="1"/>
</dbReference>
<dbReference type="InterPro" id="IPR050709">
    <property type="entry name" value="Biotin_Carboxyl_Carrier/Decarb"/>
</dbReference>
<dbReference type="PANTHER" id="PTHR45266">
    <property type="entry name" value="OXALOACETATE DECARBOXYLASE ALPHA CHAIN"/>
    <property type="match status" value="1"/>
</dbReference>
<evidence type="ECO:0000259" key="3">
    <source>
        <dbReference type="PROSITE" id="PS50968"/>
    </source>
</evidence>
<comment type="caution">
    <text evidence="4">The sequence shown here is derived from an EMBL/GenBank/DDBJ whole genome shotgun (WGS) entry which is preliminary data.</text>
</comment>
<sequence length="132" mass="13202">MHKKFRISVDGRSYDVVVEEIPDFPHADSPAALPGTPAPALNAPPLAVPPPAAAPAPAAAAASGDEVAPLAGMVEAITVKVGQVVAAGDKIATIEAMKMKTDVFAKGSGTVSAIAVQPQQSVDSGQVLLTLA</sequence>
<feature type="domain" description="Lipoyl-binding" evidence="3">
    <location>
        <begin position="51"/>
        <end position="132"/>
    </location>
</feature>
<dbReference type="Pfam" id="PF00364">
    <property type="entry name" value="Biotin_lipoyl"/>
    <property type="match status" value="1"/>
</dbReference>
<keyword evidence="1" id="KW-0092">Biotin</keyword>
<keyword evidence="4" id="KW-0436">Ligase</keyword>
<gene>
    <name evidence="4" type="primary">cfiA_2</name>
    <name evidence="4" type="ORF">GALL_196410</name>
</gene>
<evidence type="ECO:0000256" key="2">
    <source>
        <dbReference type="SAM" id="MobiDB-lite"/>
    </source>
</evidence>
<accession>A0A1J5S9C4</accession>
<evidence type="ECO:0000256" key="1">
    <source>
        <dbReference type="ARBA" id="ARBA00023267"/>
    </source>
</evidence>
<reference evidence="4" key="1">
    <citation type="submission" date="2016-10" db="EMBL/GenBank/DDBJ databases">
        <title>Sequence of Gallionella enrichment culture.</title>
        <authorList>
            <person name="Poehlein A."/>
            <person name="Muehling M."/>
            <person name="Daniel R."/>
        </authorList>
    </citation>
    <scope>NUCLEOTIDE SEQUENCE</scope>
</reference>
<dbReference type="EMBL" id="MLJW01000120">
    <property type="protein sequence ID" value="OIQ98363.1"/>
    <property type="molecule type" value="Genomic_DNA"/>
</dbReference>
<feature type="region of interest" description="Disordered" evidence="2">
    <location>
        <begin position="28"/>
        <end position="57"/>
    </location>
</feature>
<dbReference type="InterPro" id="IPR011053">
    <property type="entry name" value="Single_hybrid_motif"/>
</dbReference>
<dbReference type="EC" id="6.4.1.7" evidence="4"/>
<protein>
    <submittedName>
        <fullName evidence="4">2-oxoglutarate carboxylase large subunit</fullName>
        <ecNumber evidence="4">6.4.1.7</ecNumber>
    </submittedName>
</protein>
<dbReference type="Gene3D" id="2.40.50.100">
    <property type="match status" value="1"/>
</dbReference>